<dbReference type="STRING" id="411945.GA0061102_103532"/>
<evidence type="ECO:0000313" key="3">
    <source>
        <dbReference type="Proteomes" id="UP000199435"/>
    </source>
</evidence>
<dbReference type="EMBL" id="FMAH01000035">
    <property type="protein sequence ID" value="SCB41848.1"/>
    <property type="molecule type" value="Genomic_DNA"/>
</dbReference>
<dbReference type="RefSeq" id="WP_245298114.1">
    <property type="nucleotide sequence ID" value="NZ_FMAH01000035.1"/>
</dbReference>
<dbReference type="Pfam" id="PF13148">
    <property type="entry name" value="DUF3987"/>
    <property type="match status" value="1"/>
</dbReference>
<accession>A0A1C3WPH9</accession>
<evidence type="ECO:0000259" key="1">
    <source>
        <dbReference type="Pfam" id="PF16793"/>
    </source>
</evidence>
<dbReference type="InterPro" id="IPR025048">
    <property type="entry name" value="DUF3987"/>
</dbReference>
<dbReference type="InterPro" id="IPR039459">
    <property type="entry name" value="RepB-like_DNA_primase_dom"/>
</dbReference>
<reference evidence="3" key="1">
    <citation type="submission" date="2016-08" db="EMBL/GenBank/DDBJ databases">
        <authorList>
            <person name="Varghese N."/>
            <person name="Submissions Spin"/>
        </authorList>
    </citation>
    <scope>NUCLEOTIDE SEQUENCE [LARGE SCALE GENOMIC DNA]</scope>
    <source>
        <strain evidence="3">HAMBI 2971</strain>
    </source>
</reference>
<evidence type="ECO:0000313" key="2">
    <source>
        <dbReference type="EMBL" id="SCB41848.1"/>
    </source>
</evidence>
<keyword evidence="3" id="KW-1185">Reference proteome</keyword>
<feature type="domain" description="RepB-like DNA primase" evidence="1">
    <location>
        <begin position="127"/>
        <end position="199"/>
    </location>
</feature>
<dbReference type="Gene3D" id="3.30.70.1790">
    <property type="entry name" value="RepB DNA-primase, N-terminal domain"/>
    <property type="match status" value="1"/>
</dbReference>
<dbReference type="Pfam" id="PF16793">
    <property type="entry name" value="RepB_primase"/>
    <property type="match status" value="1"/>
</dbReference>
<gene>
    <name evidence="2" type="ORF">GA0061102_103532</name>
</gene>
<dbReference type="Proteomes" id="UP000199435">
    <property type="component" value="Unassembled WGS sequence"/>
</dbReference>
<name>A0A1C3WPH9_9HYPH</name>
<organism evidence="2 3">
    <name type="scientific">Rhizobium miluonense</name>
    <dbReference type="NCBI Taxonomy" id="411945"/>
    <lineage>
        <taxon>Bacteria</taxon>
        <taxon>Pseudomonadati</taxon>
        <taxon>Pseudomonadota</taxon>
        <taxon>Alphaproteobacteria</taxon>
        <taxon>Hyphomicrobiales</taxon>
        <taxon>Rhizobiaceae</taxon>
        <taxon>Rhizobium/Agrobacterium group</taxon>
        <taxon>Rhizobium</taxon>
    </lineage>
</organism>
<protein>
    <recommendedName>
        <fullName evidence="1">RepB-like DNA primase domain-containing protein</fullName>
    </recommendedName>
</protein>
<proteinExistence type="predicted"/>
<dbReference type="AlphaFoldDB" id="A0A1C3WPH9"/>
<sequence length="796" mass="84001">MVPIPKVKMTPAAAFDEAAIRQHVEMLHNLATGIDGLLVTSTYFANPTGDSDAPGTVTHHAVGDIDGMVEAIMAHASTPHANVFTGLQVMRKGLTRGSRGRESDIVALLGLVVDLDADTGNAGEMPVGPNFVLETSPGNYQPFILFDRAIAPIDAKPLAAALKRASGSDHGTADVCHVWRIPGSLNWPNKKKLERGRSPDPVSVTVDMAWDGSLTRVEELHIALGPSMNAPASHSSVTVGEIPSVDGLSISAAASEMLAADDVGDRSAWASKVVEQLAFDGLTAEEACAVFLSATGDWFSRYSSKDANADFARMWAKFGLPHIEARRAGADIAAAFVARHATMGAPVAANDNKQTPADASRLLPTPPEMHPDPFAPASAGGLLAEIATWITSTAIIPVPELSLTSALALIGGMFGDKALGPTRSGLNLFLTTVMGVASGKGHAPKSIVALAAGSGKPGAVTNGDPTSYAAIERMLRKNKSTVVVMDEFGVTLQDINAKRTNAASASIRKFLLAIYDQADSVFHGRQYASDETKKDDSPIDGPALTVLGMTTPGTLYAGLSDASLNDGFLSRFIFIEGQGPAQIKPPSLNRKAVMPAGLVATLKQAQTDFPAPKGFGAKKLMIPFEGGEDGAAYKLWTEIFLWQHDPAWSEREHHVNGRAAENVVRLASIRAVSRDPRNPLVTEEDVAWGWAIVYRSIEIVTEGVERHMSGSAVEALRKAVIRALEGAPGNTLAWSHILQREGVSAHDGDDVSKALQWLIDTGKVESLKPQAKPGARGSFKLVAAPQVGSQLVTTAA</sequence>